<dbReference type="InterPro" id="IPR000277">
    <property type="entry name" value="Cys/Met-Metab_PyrdxlP-dep_enz"/>
</dbReference>
<keyword evidence="4 7" id="KW-0663">Pyridoxal phosphate</keyword>
<comment type="similarity">
    <text evidence="5">Belongs to the trans-sulfuration enzymes family. MetZ subfamily.</text>
</comment>
<evidence type="ECO:0000313" key="10">
    <source>
        <dbReference type="Proteomes" id="UP000732377"/>
    </source>
</evidence>
<dbReference type="CDD" id="cd00614">
    <property type="entry name" value="CGS_like"/>
    <property type="match status" value="1"/>
</dbReference>
<accession>A0A953LGG3</accession>
<comment type="subunit">
    <text evidence="2">Homotetramer.</text>
</comment>
<dbReference type="GO" id="GO:0019346">
    <property type="term" value="P:transsulfuration"/>
    <property type="evidence" value="ECO:0007669"/>
    <property type="project" value="InterPro"/>
</dbReference>
<evidence type="ECO:0000256" key="8">
    <source>
        <dbReference type="RuleBase" id="RU362118"/>
    </source>
</evidence>
<dbReference type="InterPro" id="IPR015422">
    <property type="entry name" value="PyrdxlP-dep_Trfase_small"/>
</dbReference>
<dbReference type="FunFam" id="3.40.640.10:FF:000035">
    <property type="entry name" value="O-succinylhomoserine sulfhydrylase"/>
    <property type="match status" value="1"/>
</dbReference>
<evidence type="ECO:0000256" key="2">
    <source>
        <dbReference type="ARBA" id="ARBA00011881"/>
    </source>
</evidence>
<dbReference type="PANTHER" id="PTHR43797">
    <property type="entry name" value="HOMOCYSTEINE/CYSTEINE SYNTHASE"/>
    <property type="match status" value="1"/>
</dbReference>
<name>A0A953LGG3_SYMTR</name>
<dbReference type="GO" id="GO:0071269">
    <property type="term" value="P:L-homocysteine biosynthetic process"/>
    <property type="evidence" value="ECO:0007669"/>
    <property type="project" value="TreeGrafter"/>
</dbReference>
<dbReference type="GO" id="GO:0005737">
    <property type="term" value="C:cytoplasm"/>
    <property type="evidence" value="ECO:0007669"/>
    <property type="project" value="TreeGrafter"/>
</dbReference>
<keyword evidence="3 9" id="KW-0808">Transferase</keyword>
<dbReference type="Pfam" id="PF01053">
    <property type="entry name" value="Cys_Met_Meta_PP"/>
    <property type="match status" value="1"/>
</dbReference>
<evidence type="ECO:0000256" key="1">
    <source>
        <dbReference type="ARBA" id="ARBA00001933"/>
    </source>
</evidence>
<evidence type="ECO:0000256" key="6">
    <source>
        <dbReference type="ARBA" id="ARBA00071157"/>
    </source>
</evidence>
<protein>
    <recommendedName>
        <fullName evidence="6">O-succinylhomoserine sulfhydrylase</fullName>
    </recommendedName>
</protein>
<dbReference type="FunFam" id="3.90.1150.10:FF:000033">
    <property type="entry name" value="Cystathionine gamma-synthase"/>
    <property type="match status" value="1"/>
</dbReference>
<dbReference type="InterPro" id="IPR006235">
    <property type="entry name" value="OAc-hSer/O-AcSer_sulfhydrylase"/>
</dbReference>
<dbReference type="AlphaFoldDB" id="A0A953LGG3"/>
<dbReference type="InterPro" id="IPR054542">
    <property type="entry name" value="Cys_met_metab_PP"/>
</dbReference>
<dbReference type="GO" id="GO:0030170">
    <property type="term" value="F:pyridoxal phosphate binding"/>
    <property type="evidence" value="ECO:0007669"/>
    <property type="project" value="InterPro"/>
</dbReference>
<dbReference type="InterPro" id="IPR015424">
    <property type="entry name" value="PyrdxlP-dep_Trfase"/>
</dbReference>
<dbReference type="SUPFAM" id="SSF53383">
    <property type="entry name" value="PLP-dependent transferases"/>
    <property type="match status" value="1"/>
</dbReference>
<evidence type="ECO:0000256" key="7">
    <source>
        <dbReference type="PIRSR" id="PIRSR001434-2"/>
    </source>
</evidence>
<evidence type="ECO:0000256" key="5">
    <source>
        <dbReference type="ARBA" id="ARBA00060995"/>
    </source>
</evidence>
<dbReference type="RefSeq" id="WP_273377952.1">
    <property type="nucleotide sequence ID" value="NZ_PIUK01000017.1"/>
</dbReference>
<evidence type="ECO:0000256" key="4">
    <source>
        <dbReference type="ARBA" id="ARBA00022898"/>
    </source>
</evidence>
<gene>
    <name evidence="9" type="ORF">CWE10_03345</name>
</gene>
<dbReference type="Proteomes" id="UP000732377">
    <property type="component" value="Unassembled WGS sequence"/>
</dbReference>
<comment type="caution">
    <text evidence="9">The sequence shown here is derived from an EMBL/GenBank/DDBJ whole genome shotgun (WGS) entry which is preliminary data.</text>
</comment>
<evidence type="ECO:0000256" key="3">
    <source>
        <dbReference type="ARBA" id="ARBA00022679"/>
    </source>
</evidence>
<dbReference type="Gene3D" id="3.90.1150.10">
    <property type="entry name" value="Aspartate Aminotransferase, domain 1"/>
    <property type="match status" value="1"/>
</dbReference>
<dbReference type="Gene3D" id="3.40.640.10">
    <property type="entry name" value="Type I PLP-dependent aspartate aminotransferase-like (Major domain)"/>
    <property type="match status" value="1"/>
</dbReference>
<proteinExistence type="inferred from homology"/>
<dbReference type="GO" id="GO:0003961">
    <property type="term" value="F:O-acetylhomoserine aminocarboxypropyltransferase activity"/>
    <property type="evidence" value="ECO:0007669"/>
    <property type="project" value="TreeGrafter"/>
</dbReference>
<dbReference type="NCBIfam" id="TIGR01326">
    <property type="entry name" value="OAH_OAS_sulfhy"/>
    <property type="match status" value="1"/>
</dbReference>
<organism evidence="9 10">
    <name type="scientific">Symbiobacterium thermophilum</name>
    <dbReference type="NCBI Taxonomy" id="2734"/>
    <lineage>
        <taxon>Bacteria</taxon>
        <taxon>Bacillati</taxon>
        <taxon>Bacillota</taxon>
        <taxon>Clostridia</taxon>
        <taxon>Eubacteriales</taxon>
        <taxon>Symbiobacteriaceae</taxon>
        <taxon>Symbiobacterium</taxon>
    </lineage>
</organism>
<dbReference type="InterPro" id="IPR015421">
    <property type="entry name" value="PyrdxlP-dep_Trfase_major"/>
</dbReference>
<dbReference type="PROSITE" id="PS00868">
    <property type="entry name" value="CYS_MET_METAB_PP"/>
    <property type="match status" value="1"/>
</dbReference>
<dbReference type="EMBL" id="PIUK01000017">
    <property type="protein sequence ID" value="MBY6275241.1"/>
    <property type="molecule type" value="Genomic_DNA"/>
</dbReference>
<sequence>MPDRSDAASDRYRPATLAVHAGWQPDPLTGAQAVPIYQTTAYAFQSTEHARQLFSLEAEGNIYTRINNPTTAAFEARVAALEGGIGAVAFASGHAALAATVLAICNAGDEIVTSSSLYGGTYNLFATTLPKWGITARFVDAHDLAGFHRAITPRTRLIFGEVIGNPRLDVFDIAGVAAIAHEHGLPLVIDNTFATPMLCRPIEHGADLVIHSATKWLGGHGVAMGGVVVDSGNFDWNSPRFPGFTEPDPSYHGVRYAVDFGRAGFITKVRAQMLRDLGGCQSPFNAFLLLLGLDTLALRMRAISENALEIARYLSEHPAVAWVRYPGLPSHPDHALAQRYLTGGFGGMLVFGLKGGLEAGARFIDSVRLFSHVANVGDARSLVIHPASTTHSQLTPAQREAAGVGDDLIRVSVGFEDVADLIADLEQALEKAAGA</sequence>
<dbReference type="PANTHER" id="PTHR43797:SF2">
    <property type="entry name" value="HOMOCYSTEINE_CYSTEINE SYNTHASE"/>
    <property type="match status" value="1"/>
</dbReference>
<evidence type="ECO:0000313" key="9">
    <source>
        <dbReference type="EMBL" id="MBY6275241.1"/>
    </source>
</evidence>
<reference evidence="9" key="1">
    <citation type="submission" date="2017-11" db="EMBL/GenBank/DDBJ databases">
        <title>Three new genomes from thermophilic consortium.</title>
        <authorList>
            <person name="Quaggio R."/>
            <person name="Amgarten D."/>
            <person name="Setubal J.C."/>
        </authorList>
    </citation>
    <scope>NUCLEOTIDE SEQUENCE</scope>
    <source>
        <strain evidence="9">ZCTH01-B2</strain>
    </source>
</reference>
<dbReference type="GO" id="GO:0004124">
    <property type="term" value="F:cysteine synthase activity"/>
    <property type="evidence" value="ECO:0007669"/>
    <property type="project" value="TreeGrafter"/>
</dbReference>
<dbReference type="GO" id="GO:0006535">
    <property type="term" value="P:cysteine biosynthetic process from serine"/>
    <property type="evidence" value="ECO:0007669"/>
    <property type="project" value="TreeGrafter"/>
</dbReference>
<comment type="cofactor">
    <cofactor evidence="1 8">
        <name>pyridoxal 5'-phosphate</name>
        <dbReference type="ChEBI" id="CHEBI:597326"/>
    </cofactor>
</comment>
<feature type="modified residue" description="N6-(pyridoxal phosphate)lysine" evidence="7">
    <location>
        <position position="215"/>
    </location>
</feature>
<dbReference type="PIRSF" id="PIRSF001434">
    <property type="entry name" value="CGS"/>
    <property type="match status" value="1"/>
</dbReference>